<dbReference type="Proteomes" id="UP001499987">
    <property type="component" value="Unassembled WGS sequence"/>
</dbReference>
<organism evidence="2 3">
    <name type="scientific">Kitasatospora arboriphila</name>
    <dbReference type="NCBI Taxonomy" id="258052"/>
    <lineage>
        <taxon>Bacteria</taxon>
        <taxon>Bacillati</taxon>
        <taxon>Actinomycetota</taxon>
        <taxon>Actinomycetes</taxon>
        <taxon>Kitasatosporales</taxon>
        <taxon>Streptomycetaceae</taxon>
        <taxon>Kitasatospora</taxon>
    </lineage>
</organism>
<feature type="region of interest" description="Disordered" evidence="1">
    <location>
        <begin position="119"/>
        <end position="149"/>
    </location>
</feature>
<dbReference type="EMBL" id="BAAALD010000043">
    <property type="protein sequence ID" value="GAA1095907.1"/>
    <property type="molecule type" value="Genomic_DNA"/>
</dbReference>
<name>A0ABN1TNV2_9ACTN</name>
<protein>
    <recommendedName>
        <fullName evidence="4">Alpha/beta hydrolase</fullName>
    </recommendedName>
</protein>
<dbReference type="SUPFAM" id="SSF53474">
    <property type="entry name" value="alpha/beta-Hydrolases"/>
    <property type="match status" value="1"/>
</dbReference>
<dbReference type="InterPro" id="IPR029058">
    <property type="entry name" value="AB_hydrolase_fold"/>
</dbReference>
<accession>A0ABN1TNV2</accession>
<gene>
    <name evidence="2" type="ORF">GCM10009663_43860</name>
</gene>
<keyword evidence="3" id="KW-1185">Reference proteome</keyword>
<reference evidence="2 3" key="1">
    <citation type="journal article" date="2019" name="Int. J. Syst. Evol. Microbiol.">
        <title>The Global Catalogue of Microorganisms (GCM) 10K type strain sequencing project: providing services to taxonomists for standard genome sequencing and annotation.</title>
        <authorList>
            <consortium name="The Broad Institute Genomics Platform"/>
            <consortium name="The Broad Institute Genome Sequencing Center for Infectious Disease"/>
            <person name="Wu L."/>
            <person name="Ma J."/>
        </authorList>
    </citation>
    <scope>NUCLEOTIDE SEQUENCE [LARGE SCALE GENOMIC DNA]</scope>
    <source>
        <strain evidence="2 3">JCM 13002</strain>
    </source>
</reference>
<evidence type="ECO:0000256" key="1">
    <source>
        <dbReference type="SAM" id="MobiDB-lite"/>
    </source>
</evidence>
<evidence type="ECO:0008006" key="4">
    <source>
        <dbReference type="Google" id="ProtNLM"/>
    </source>
</evidence>
<sequence length="149" mass="15144">MHVLRSTAGSSADGVVERDFTVDGIPAVLRSPASGADGAPLVLSGHGGGTHKKHPAMAGRARLLVAGGGFHVACVDAPATGDRPRTPHDEREIAELYRARAAGEPEGPVVVRYNAHAAGHRRCPSGGPSWTPSSGCRRSAPTGRSAGSA</sequence>
<dbReference type="Gene3D" id="3.40.50.1820">
    <property type="entry name" value="alpha/beta hydrolase"/>
    <property type="match status" value="1"/>
</dbReference>
<proteinExistence type="predicted"/>
<feature type="compositionally biased region" description="Low complexity" evidence="1">
    <location>
        <begin position="124"/>
        <end position="135"/>
    </location>
</feature>
<comment type="caution">
    <text evidence="2">The sequence shown here is derived from an EMBL/GenBank/DDBJ whole genome shotgun (WGS) entry which is preliminary data.</text>
</comment>
<evidence type="ECO:0000313" key="3">
    <source>
        <dbReference type="Proteomes" id="UP001499987"/>
    </source>
</evidence>
<evidence type="ECO:0000313" key="2">
    <source>
        <dbReference type="EMBL" id="GAA1095907.1"/>
    </source>
</evidence>